<dbReference type="Gene3D" id="2.40.50.140">
    <property type="entry name" value="Nucleic acid-binding proteins"/>
    <property type="match status" value="1"/>
</dbReference>
<keyword evidence="4" id="KW-1185">Reference proteome</keyword>
<evidence type="ECO:0000313" key="3">
    <source>
        <dbReference type="EMBL" id="TLE02308.1"/>
    </source>
</evidence>
<proteinExistence type="predicted"/>
<name>A0A4U8TTI5_9HELI</name>
<gene>
    <name evidence="3" type="ORF">LS65_003460</name>
</gene>
<dbReference type="InterPro" id="IPR012340">
    <property type="entry name" value="NA-bd_OB-fold"/>
</dbReference>
<dbReference type="InterPro" id="IPR040764">
    <property type="entry name" value="CvfB_WH"/>
</dbReference>
<organism evidence="3 4">
    <name type="scientific">Helicobacter japonicus</name>
    <dbReference type="NCBI Taxonomy" id="425400"/>
    <lineage>
        <taxon>Bacteria</taxon>
        <taxon>Pseudomonadati</taxon>
        <taxon>Campylobacterota</taxon>
        <taxon>Epsilonproteobacteria</taxon>
        <taxon>Campylobacterales</taxon>
        <taxon>Helicobacteraceae</taxon>
        <taxon>Helicobacter</taxon>
    </lineage>
</organism>
<dbReference type="STRING" id="425400.LS65_03855"/>
<dbReference type="AlphaFoldDB" id="A0A4U8TTI5"/>
<reference evidence="3 4" key="1">
    <citation type="journal article" date="2014" name="Genome Announc.">
        <title>Draft genome sequences of eight enterohepatic helicobacter species isolated from both laboratory and wild rodents.</title>
        <authorList>
            <person name="Sheh A."/>
            <person name="Shen Z."/>
            <person name="Fox J.G."/>
        </authorList>
    </citation>
    <scope>NUCLEOTIDE SEQUENCE [LARGE SCALE GENOMIC DNA]</scope>
    <source>
        <strain evidence="3 4">MIT 01-6451</strain>
    </source>
</reference>
<dbReference type="Pfam" id="PF13509">
    <property type="entry name" value="S1_2"/>
    <property type="match status" value="1"/>
</dbReference>
<protein>
    <recommendedName>
        <fullName evidence="5">DNA-binding protein</fullName>
    </recommendedName>
</protein>
<evidence type="ECO:0000259" key="2">
    <source>
        <dbReference type="Pfam" id="PF17783"/>
    </source>
</evidence>
<evidence type="ECO:0000313" key="4">
    <source>
        <dbReference type="Proteomes" id="UP000029707"/>
    </source>
</evidence>
<evidence type="ECO:0008006" key="5">
    <source>
        <dbReference type="Google" id="ProtNLM"/>
    </source>
</evidence>
<dbReference type="InterPro" id="IPR036388">
    <property type="entry name" value="WH-like_DNA-bd_sf"/>
</dbReference>
<dbReference type="InterPro" id="IPR014464">
    <property type="entry name" value="CvfB_fam"/>
</dbReference>
<dbReference type="InterPro" id="IPR039566">
    <property type="entry name" value="CvfB_S1_st"/>
</dbReference>
<accession>A0A4U8TTI5</accession>
<comment type="caution">
    <text evidence="3">The sequence shown here is derived from an EMBL/GenBank/DDBJ whole genome shotgun (WGS) entry which is preliminary data.</text>
</comment>
<dbReference type="Proteomes" id="UP000029707">
    <property type="component" value="Unassembled WGS sequence"/>
</dbReference>
<feature type="domain" description="Conserved virulence factor B-like winged helix" evidence="2">
    <location>
        <begin position="241"/>
        <end position="280"/>
    </location>
</feature>
<dbReference type="Gene3D" id="1.10.10.10">
    <property type="entry name" value="Winged helix-like DNA-binding domain superfamily/Winged helix DNA-binding domain"/>
    <property type="match status" value="1"/>
</dbReference>
<sequence length="288" mass="32764">MQTLYITRFTKHGAYLSAMENTSHNTQSTSIDYLTEVLLPNKFLPIQSKVGDMLEVFVYTDSNDRPVATTQTPKAQYGDIAELEVVTHSPFGCFLDLGIDKHIFMPTKTPTHFTLHQKVIVAITLDKQSRLIAKTHIKSFLHKAPFIAPHSEIDAFIFEHTPLGFGCVVQIQNDKQKDKNTQRYYGLLFTNAIPQGKVVNLGTHIKAYTQGHRDDGKLNLTLFAPHSNNQKATLLESMPLRLDFSSSPQAIFEKIQMSKKLFKRLVNELTREGQIIFDKENGIFRRIK</sequence>
<feature type="domain" description="Conserved virulence factor B first S1" evidence="1">
    <location>
        <begin position="1"/>
        <end position="71"/>
    </location>
</feature>
<evidence type="ECO:0000259" key="1">
    <source>
        <dbReference type="Pfam" id="PF13509"/>
    </source>
</evidence>
<dbReference type="Pfam" id="PF17783">
    <property type="entry name" value="WHD_CvfB"/>
    <property type="match status" value="1"/>
</dbReference>
<dbReference type="PANTHER" id="PTHR37296:SF1">
    <property type="entry name" value="CONSERVED VIRULENCE FACTOR B"/>
    <property type="match status" value="1"/>
</dbReference>
<dbReference type="OrthoDB" id="9801597at2"/>
<dbReference type="EMBL" id="JRMQ02000003">
    <property type="protein sequence ID" value="TLE02308.1"/>
    <property type="molecule type" value="Genomic_DNA"/>
</dbReference>
<dbReference type="PANTHER" id="PTHR37296">
    <property type="entry name" value="CONSERVED VIRULENCE FACTOR B"/>
    <property type="match status" value="1"/>
</dbReference>